<gene>
    <name evidence="1" type="ORF">VNO77_41217</name>
</gene>
<dbReference type="AlphaFoldDB" id="A0AAN9PRX9"/>
<name>A0AAN9PRX9_CANGL</name>
<proteinExistence type="predicted"/>
<comment type="caution">
    <text evidence="1">The sequence shown here is derived from an EMBL/GenBank/DDBJ whole genome shotgun (WGS) entry which is preliminary data.</text>
</comment>
<organism evidence="1 2">
    <name type="scientific">Canavalia gladiata</name>
    <name type="common">Sword bean</name>
    <name type="synonym">Dolichos gladiatus</name>
    <dbReference type="NCBI Taxonomy" id="3824"/>
    <lineage>
        <taxon>Eukaryota</taxon>
        <taxon>Viridiplantae</taxon>
        <taxon>Streptophyta</taxon>
        <taxon>Embryophyta</taxon>
        <taxon>Tracheophyta</taxon>
        <taxon>Spermatophyta</taxon>
        <taxon>Magnoliopsida</taxon>
        <taxon>eudicotyledons</taxon>
        <taxon>Gunneridae</taxon>
        <taxon>Pentapetalae</taxon>
        <taxon>rosids</taxon>
        <taxon>fabids</taxon>
        <taxon>Fabales</taxon>
        <taxon>Fabaceae</taxon>
        <taxon>Papilionoideae</taxon>
        <taxon>50 kb inversion clade</taxon>
        <taxon>NPAAA clade</taxon>
        <taxon>indigoferoid/millettioid clade</taxon>
        <taxon>Phaseoleae</taxon>
        <taxon>Canavalia</taxon>
    </lineage>
</organism>
<evidence type="ECO:0000313" key="2">
    <source>
        <dbReference type="Proteomes" id="UP001367508"/>
    </source>
</evidence>
<protein>
    <submittedName>
        <fullName evidence="1">Uncharacterized protein</fullName>
    </submittedName>
</protein>
<reference evidence="1 2" key="1">
    <citation type="submission" date="2024-01" db="EMBL/GenBank/DDBJ databases">
        <title>The genomes of 5 underutilized Papilionoideae crops provide insights into root nodulation and disease resistanc.</title>
        <authorList>
            <person name="Jiang F."/>
        </authorList>
    </citation>
    <scope>NUCLEOTIDE SEQUENCE [LARGE SCALE GENOMIC DNA]</scope>
    <source>
        <strain evidence="1">LVBAO_FW01</strain>
        <tissue evidence="1">Leaves</tissue>
    </source>
</reference>
<evidence type="ECO:0000313" key="1">
    <source>
        <dbReference type="EMBL" id="KAK7307817.1"/>
    </source>
</evidence>
<accession>A0AAN9PRX9</accession>
<keyword evidence="2" id="KW-1185">Reference proteome</keyword>
<sequence length="80" mass="9746">MGWKWEHKNGSLEMKREKEWRTRWNGEEKRVNVNEMKKVEMVAVPLLERKQGLFSLARHLFFPTNQATTTTNHYRQHHLN</sequence>
<dbReference type="EMBL" id="JAYMYQ010000010">
    <property type="protein sequence ID" value="KAK7307817.1"/>
    <property type="molecule type" value="Genomic_DNA"/>
</dbReference>
<dbReference type="Proteomes" id="UP001367508">
    <property type="component" value="Unassembled WGS sequence"/>
</dbReference>